<evidence type="ECO:0000313" key="2">
    <source>
        <dbReference type="Proteomes" id="UP001225356"/>
    </source>
</evidence>
<dbReference type="Proteomes" id="UP001225356">
    <property type="component" value="Unassembled WGS sequence"/>
</dbReference>
<proteinExistence type="predicted"/>
<evidence type="ECO:0008006" key="3">
    <source>
        <dbReference type="Google" id="ProtNLM"/>
    </source>
</evidence>
<accession>A0ABT9QM78</accession>
<name>A0ABT9QM78_9ACTN</name>
<gene>
    <name evidence="1" type="ORF">J2853_007051</name>
</gene>
<organism evidence="1 2">
    <name type="scientific">Streptosporangium lutulentum</name>
    <dbReference type="NCBI Taxonomy" id="1461250"/>
    <lineage>
        <taxon>Bacteria</taxon>
        <taxon>Bacillati</taxon>
        <taxon>Actinomycetota</taxon>
        <taxon>Actinomycetes</taxon>
        <taxon>Streptosporangiales</taxon>
        <taxon>Streptosporangiaceae</taxon>
        <taxon>Streptosporangium</taxon>
    </lineage>
</organism>
<comment type="caution">
    <text evidence="1">The sequence shown here is derived from an EMBL/GenBank/DDBJ whole genome shotgun (WGS) entry which is preliminary data.</text>
</comment>
<dbReference type="EMBL" id="JAUSQU010000001">
    <property type="protein sequence ID" value="MDP9847840.1"/>
    <property type="molecule type" value="Genomic_DNA"/>
</dbReference>
<reference evidence="1 2" key="1">
    <citation type="submission" date="2023-07" db="EMBL/GenBank/DDBJ databases">
        <title>Sequencing the genomes of 1000 actinobacteria strains.</title>
        <authorList>
            <person name="Klenk H.-P."/>
        </authorList>
    </citation>
    <scope>NUCLEOTIDE SEQUENCE [LARGE SCALE GENOMIC DNA]</scope>
    <source>
        <strain evidence="1 2">DSM 46740</strain>
    </source>
</reference>
<protein>
    <recommendedName>
        <fullName evidence="3">GIY-YIG domain-containing protein</fullName>
    </recommendedName>
</protein>
<sequence length="134" mass="15017">MERDLVELRIRDGDLADSGSWVYVWTLEGQVIYVGTTGLPPEVRTWLHLHDPDPDVGRVRARHPEIGSLDVIAFRLPESVPRPRVKIAVIDRLSALGLLSEHYVGDPPRHEPIGDEWSPLLLSITSRIERSGTG</sequence>
<evidence type="ECO:0000313" key="1">
    <source>
        <dbReference type="EMBL" id="MDP9847840.1"/>
    </source>
</evidence>
<dbReference type="RefSeq" id="WP_307564886.1">
    <property type="nucleotide sequence ID" value="NZ_JAUSQU010000001.1"/>
</dbReference>
<keyword evidence="2" id="KW-1185">Reference proteome</keyword>